<reference evidence="3 4" key="1">
    <citation type="journal article" date="2019" name="Int. J. Syst. Evol. Microbiol.">
        <title>The Global Catalogue of Microorganisms (GCM) 10K type strain sequencing project: providing services to taxonomists for standard genome sequencing and annotation.</title>
        <authorList>
            <consortium name="The Broad Institute Genomics Platform"/>
            <consortium name="The Broad Institute Genome Sequencing Center for Infectious Disease"/>
            <person name="Wu L."/>
            <person name="Ma J."/>
        </authorList>
    </citation>
    <scope>NUCLEOTIDE SEQUENCE [LARGE SCALE GENOMIC DNA]</scope>
    <source>
        <strain evidence="3 4">JCM 17504</strain>
    </source>
</reference>
<keyword evidence="4" id="KW-1185">Reference proteome</keyword>
<dbReference type="GeneID" id="68611616"/>
<keyword evidence="2" id="KW-1133">Transmembrane helix</keyword>
<keyword evidence="2" id="KW-0812">Transmembrane</keyword>
<feature type="compositionally biased region" description="Basic and acidic residues" evidence="1">
    <location>
        <begin position="240"/>
        <end position="250"/>
    </location>
</feature>
<evidence type="ECO:0000313" key="4">
    <source>
        <dbReference type="Proteomes" id="UP001501729"/>
    </source>
</evidence>
<keyword evidence="2" id="KW-0472">Membrane</keyword>
<evidence type="ECO:0000256" key="1">
    <source>
        <dbReference type="SAM" id="MobiDB-lite"/>
    </source>
</evidence>
<feature type="transmembrane region" description="Helical" evidence="2">
    <location>
        <begin position="101"/>
        <end position="129"/>
    </location>
</feature>
<sequence>MIADALRYPISGDRSRKTVAIGMLLSALGVFVIPMVLVGGYIGRVLDSSSRGESGPSFENWDELFVNGLLFGLDLVCYAAVVVSFLGAVGLLSLVLDETGFGGAVVVVLSFGFLLVFVLLVWFFAPALLTNFVRERRLRSAFDRKTIRAVSFDTRYLRRWFVGCCFVGTGTVVYSLLGGTIVTGVLLGEYGNSAVVSGVQSIGHFVGAGVNFYCQVAAAYCFGRGYAMATGRLTADERHRPIRIESEKRRNGERRKANRRMDEGEKDEGKIVAGGIDERPEWGAEAAAWREQRRRSRRSKNDE</sequence>
<dbReference type="AlphaFoldDB" id="A0AAV3UDP3"/>
<feature type="compositionally biased region" description="Basic residues" evidence="1">
    <location>
        <begin position="292"/>
        <end position="303"/>
    </location>
</feature>
<feature type="transmembrane region" description="Helical" evidence="2">
    <location>
        <begin position="64"/>
        <end position="95"/>
    </location>
</feature>
<evidence type="ECO:0008006" key="5">
    <source>
        <dbReference type="Google" id="ProtNLM"/>
    </source>
</evidence>
<protein>
    <recommendedName>
        <fullName evidence="5">DUF4013 domain-containing protein</fullName>
    </recommendedName>
</protein>
<feature type="region of interest" description="Disordered" evidence="1">
    <location>
        <begin position="240"/>
        <end position="303"/>
    </location>
</feature>
<comment type="caution">
    <text evidence="3">The sequence shown here is derived from an EMBL/GenBank/DDBJ whole genome shotgun (WGS) entry which is preliminary data.</text>
</comment>
<proteinExistence type="predicted"/>
<dbReference type="InterPro" id="IPR025098">
    <property type="entry name" value="DUF4013"/>
</dbReference>
<dbReference type="Pfam" id="PF13197">
    <property type="entry name" value="DUF4013"/>
    <property type="match status" value="1"/>
</dbReference>
<feature type="transmembrane region" description="Helical" evidence="2">
    <location>
        <begin position="202"/>
        <end position="222"/>
    </location>
</feature>
<dbReference type="EMBL" id="BAABKX010000001">
    <property type="protein sequence ID" value="GAA5044359.1"/>
    <property type="molecule type" value="Genomic_DNA"/>
</dbReference>
<feature type="compositionally biased region" description="Basic and acidic residues" evidence="1">
    <location>
        <begin position="259"/>
        <end position="282"/>
    </location>
</feature>
<name>A0AAV3UDP3_9EURY</name>
<dbReference type="Proteomes" id="UP001501729">
    <property type="component" value="Unassembled WGS sequence"/>
</dbReference>
<feature type="transmembrane region" description="Helical" evidence="2">
    <location>
        <begin position="160"/>
        <end position="182"/>
    </location>
</feature>
<evidence type="ECO:0000256" key="2">
    <source>
        <dbReference type="SAM" id="Phobius"/>
    </source>
</evidence>
<feature type="transmembrane region" description="Helical" evidence="2">
    <location>
        <begin position="20"/>
        <end position="43"/>
    </location>
</feature>
<dbReference type="RefSeq" id="WP_227775838.1">
    <property type="nucleotide sequence ID" value="NZ_BAABKX010000001.1"/>
</dbReference>
<accession>A0AAV3UDP3</accession>
<evidence type="ECO:0000313" key="3">
    <source>
        <dbReference type="EMBL" id="GAA5044359.1"/>
    </source>
</evidence>
<gene>
    <name evidence="3" type="ORF">GCM10025751_10540</name>
</gene>
<organism evidence="3 4">
    <name type="scientific">Haladaptatus pallidirubidus</name>
    <dbReference type="NCBI Taxonomy" id="1008152"/>
    <lineage>
        <taxon>Archaea</taxon>
        <taxon>Methanobacteriati</taxon>
        <taxon>Methanobacteriota</taxon>
        <taxon>Stenosarchaea group</taxon>
        <taxon>Halobacteria</taxon>
        <taxon>Halobacteriales</taxon>
        <taxon>Haladaptataceae</taxon>
        <taxon>Haladaptatus</taxon>
    </lineage>
</organism>